<comment type="caution">
    <text evidence="2">The sequence shown here is derived from an EMBL/GenBank/DDBJ whole genome shotgun (WGS) entry which is preliminary data.</text>
</comment>
<dbReference type="EMBL" id="MU032348">
    <property type="protein sequence ID" value="KAF3764591.1"/>
    <property type="molecule type" value="Genomic_DNA"/>
</dbReference>
<sequence length="766" mass="86162">MNPGTADLSIRRQGSGFPKPLCSACNELDLEEMLSGERNERSMGLLSDYNDPNCPFCNLLSQSISLAWGADWDSASLCSASSPAPRLFIQSRSPLSVKRHGRTEYPQPCLLIAINQKPPSFHRNRAPLREIDGVKDRYIIAEIESLPGDAVAHEACFLPRRDVGGQVNVQLVKKWLEECRKHRHSNKTVRGQEDILFDPEHSFRLIDVVDECLVQRAEKCEYVALSYVWGRIPTILFPGDDPEVVPILLTVQNNVNYLSVPKVLSLPQEASLMSGKIPRTVRDAMELTRKIGMRYLWVDTLCIIQNNPEDKARLIGRMDDVYDTAALTIIAAAGSDADAGLRGISPRMGCLIEPARITDLSDDGRTLNLSLRPPSLCEEVRGSTWNTRGWTFQEQCLSQRCLYFTAEETFFNCAQVQWREAYDYGEGKSEVFDVQVRTGPPWWSPKLRRDLDPTPYYYLGGASKKLDIQEYQKAVQDYGRKNLTFPQDVLNAFEGIFNRFNRAGDASALTIRQTQGIPAHLLVYAILWIPSDDSQKRICKPNEAGETVEQFSTWSWASWIGPVDFVFADSLWLSRNISQALIKHVPVYALIPSWQYGDSSQNFWSHGIWKAACEPESNMTKHDSEQASRAKSYLRDRLGIDVDGVLNQPPSEVPPRLGCGELGFLGPYLPASEFCISVTGKRDGSLQVSTHHHGKFRFDGQVERVDELVGVVAADTITKPPDTQSTFLGLVTRDGISSRVGIGYVYYSQEPSALKPKWQYKYFKVQ</sequence>
<accession>A0A9P4Y128</accession>
<dbReference type="GeneID" id="63834341"/>
<evidence type="ECO:0000313" key="2">
    <source>
        <dbReference type="EMBL" id="KAF3764591.1"/>
    </source>
</evidence>
<reference evidence="2" key="1">
    <citation type="journal article" date="2020" name="Phytopathology">
        <title>Genome sequence of the chestnut blight fungus Cryphonectria parasitica EP155: A fundamental resource for an archetypical invasive plant pathogen.</title>
        <authorList>
            <person name="Crouch J.A."/>
            <person name="Dawe A."/>
            <person name="Aerts A."/>
            <person name="Barry K."/>
            <person name="Churchill A.C.L."/>
            <person name="Grimwood J."/>
            <person name="Hillman B."/>
            <person name="Milgroom M.G."/>
            <person name="Pangilinan J."/>
            <person name="Smith M."/>
            <person name="Salamov A."/>
            <person name="Schmutz J."/>
            <person name="Yadav J."/>
            <person name="Grigoriev I.V."/>
            <person name="Nuss D."/>
        </authorList>
    </citation>
    <scope>NUCLEOTIDE SEQUENCE</scope>
    <source>
        <strain evidence="2">EP155</strain>
    </source>
</reference>
<dbReference type="AlphaFoldDB" id="A0A9P4Y128"/>
<proteinExistence type="predicted"/>
<feature type="domain" description="Heterokaryon incompatibility" evidence="1">
    <location>
        <begin position="222"/>
        <end position="394"/>
    </location>
</feature>
<evidence type="ECO:0000259" key="1">
    <source>
        <dbReference type="Pfam" id="PF06985"/>
    </source>
</evidence>
<dbReference type="Proteomes" id="UP000803844">
    <property type="component" value="Unassembled WGS sequence"/>
</dbReference>
<dbReference type="OrthoDB" id="5135333at2759"/>
<keyword evidence="3" id="KW-1185">Reference proteome</keyword>
<dbReference type="PANTHER" id="PTHR33112">
    <property type="entry name" value="DOMAIN PROTEIN, PUTATIVE-RELATED"/>
    <property type="match status" value="1"/>
</dbReference>
<name>A0A9P4Y128_CRYP1</name>
<dbReference type="Pfam" id="PF06985">
    <property type="entry name" value="HET"/>
    <property type="match status" value="1"/>
</dbReference>
<gene>
    <name evidence="2" type="ORF">M406DRAFT_258072</name>
</gene>
<dbReference type="RefSeq" id="XP_040775552.1">
    <property type="nucleotide sequence ID" value="XM_040917212.1"/>
</dbReference>
<protein>
    <submittedName>
        <fullName evidence="2">HET-domain-containing protein</fullName>
    </submittedName>
</protein>
<evidence type="ECO:0000313" key="3">
    <source>
        <dbReference type="Proteomes" id="UP000803844"/>
    </source>
</evidence>
<dbReference type="PANTHER" id="PTHR33112:SF12">
    <property type="entry name" value="HETEROKARYON INCOMPATIBILITY DOMAIN-CONTAINING PROTEIN"/>
    <property type="match status" value="1"/>
</dbReference>
<organism evidence="2 3">
    <name type="scientific">Cryphonectria parasitica (strain ATCC 38755 / EP155)</name>
    <dbReference type="NCBI Taxonomy" id="660469"/>
    <lineage>
        <taxon>Eukaryota</taxon>
        <taxon>Fungi</taxon>
        <taxon>Dikarya</taxon>
        <taxon>Ascomycota</taxon>
        <taxon>Pezizomycotina</taxon>
        <taxon>Sordariomycetes</taxon>
        <taxon>Sordariomycetidae</taxon>
        <taxon>Diaporthales</taxon>
        <taxon>Cryphonectriaceae</taxon>
        <taxon>Cryphonectria-Endothia species complex</taxon>
        <taxon>Cryphonectria</taxon>
    </lineage>
</organism>
<dbReference type="InterPro" id="IPR010730">
    <property type="entry name" value="HET"/>
</dbReference>